<feature type="compositionally biased region" description="Basic residues" evidence="4">
    <location>
        <begin position="571"/>
        <end position="580"/>
    </location>
</feature>
<dbReference type="InterPro" id="IPR007133">
    <property type="entry name" value="RNA_pol_II-assoc_Paf1"/>
</dbReference>
<dbReference type="OrthoDB" id="10260285at2759"/>
<dbReference type="STRING" id="1230383.A0A1M8A8X5"/>
<dbReference type="VEuPathDB" id="FungiDB:MSYG_3284"/>
<accession>A0A1M8A8X5</accession>
<evidence type="ECO:0000256" key="3">
    <source>
        <dbReference type="ARBA" id="ARBA00023242"/>
    </source>
</evidence>
<protein>
    <submittedName>
        <fullName evidence="5">Similar to S.cerevisiae protein PAF1 (Component of the Paf1p complex involved in transcription elongation)</fullName>
    </submittedName>
</protein>
<dbReference type="GO" id="GO:0006368">
    <property type="term" value="P:transcription elongation by RNA polymerase II"/>
    <property type="evidence" value="ECO:0007669"/>
    <property type="project" value="InterPro"/>
</dbReference>
<reference evidence="6" key="1">
    <citation type="journal article" date="2017" name="Nucleic Acids Res.">
        <title>Proteogenomics produces comprehensive and highly accurate protein-coding gene annotation in a complete genome assembly of Malassezia sympodialis.</title>
        <authorList>
            <person name="Zhu Y."/>
            <person name="Engstroem P.G."/>
            <person name="Tellgren-Roth C."/>
            <person name="Baudo C.D."/>
            <person name="Kennell J.C."/>
            <person name="Sun S."/>
            <person name="Billmyre R.B."/>
            <person name="Schroeder M.S."/>
            <person name="Andersson A."/>
            <person name="Holm T."/>
            <person name="Sigurgeirsson B."/>
            <person name="Wu G."/>
            <person name="Sankaranarayanan S.R."/>
            <person name="Siddharthan R."/>
            <person name="Sanyal K."/>
            <person name="Lundeberg J."/>
            <person name="Nystedt B."/>
            <person name="Boekhout T."/>
            <person name="Dawson T.L. Jr."/>
            <person name="Heitman J."/>
            <person name="Scheynius A."/>
            <person name="Lehtioe J."/>
        </authorList>
    </citation>
    <scope>NUCLEOTIDE SEQUENCE [LARGE SCALE GENOMIC DNA]</scope>
    <source>
        <strain evidence="6">ATCC 42132</strain>
    </source>
</reference>
<keyword evidence="6" id="KW-1185">Reference proteome</keyword>
<dbReference type="EMBL" id="LT671825">
    <property type="protein sequence ID" value="SHO78935.1"/>
    <property type="molecule type" value="Genomic_DNA"/>
</dbReference>
<dbReference type="GO" id="GO:0016593">
    <property type="term" value="C:Cdc73/Paf1 complex"/>
    <property type="evidence" value="ECO:0007669"/>
    <property type="project" value="InterPro"/>
</dbReference>
<feature type="compositionally biased region" description="Acidic residues" evidence="4">
    <location>
        <begin position="479"/>
        <end position="496"/>
    </location>
</feature>
<comment type="similarity">
    <text evidence="2">Belongs to the PAF1 family.</text>
</comment>
<keyword evidence="3" id="KW-0539">Nucleus</keyword>
<feature type="compositionally biased region" description="Acidic residues" evidence="4">
    <location>
        <begin position="267"/>
        <end position="279"/>
    </location>
</feature>
<dbReference type="GO" id="GO:0000993">
    <property type="term" value="F:RNA polymerase II complex binding"/>
    <property type="evidence" value="ECO:0007669"/>
    <property type="project" value="TreeGrafter"/>
</dbReference>
<name>A0A1M8A8X5_MALS4</name>
<organism evidence="5 6">
    <name type="scientific">Malassezia sympodialis (strain ATCC 42132)</name>
    <name type="common">Atopic eczema-associated yeast</name>
    <dbReference type="NCBI Taxonomy" id="1230383"/>
    <lineage>
        <taxon>Eukaryota</taxon>
        <taxon>Fungi</taxon>
        <taxon>Dikarya</taxon>
        <taxon>Basidiomycota</taxon>
        <taxon>Ustilaginomycotina</taxon>
        <taxon>Malasseziomycetes</taxon>
        <taxon>Malasseziales</taxon>
        <taxon>Malasseziaceae</taxon>
        <taxon>Malassezia</taxon>
    </lineage>
</organism>
<dbReference type="PANTHER" id="PTHR23188:SF12">
    <property type="entry name" value="RNA POLYMERASE II-ASSOCIATED FACTOR 1 HOMOLOG"/>
    <property type="match status" value="1"/>
</dbReference>
<dbReference type="Pfam" id="PF03985">
    <property type="entry name" value="Paf1"/>
    <property type="match status" value="2"/>
</dbReference>
<dbReference type="PANTHER" id="PTHR23188">
    <property type="entry name" value="RNA POLYMERASE II-ASSOCIATED FACTOR 1 HOMOLOG"/>
    <property type="match status" value="1"/>
</dbReference>
<comment type="subcellular location">
    <subcellularLocation>
        <location evidence="1">Nucleus</location>
    </subcellularLocation>
</comment>
<feature type="compositionally biased region" description="Low complexity" evidence="4">
    <location>
        <begin position="497"/>
        <end position="529"/>
    </location>
</feature>
<evidence type="ECO:0000313" key="5">
    <source>
        <dbReference type="EMBL" id="SHO78935.1"/>
    </source>
</evidence>
<dbReference type="OMA" id="KARAYYH"/>
<proteinExistence type="inferred from homology"/>
<evidence type="ECO:0000256" key="2">
    <source>
        <dbReference type="ARBA" id="ARBA00007560"/>
    </source>
</evidence>
<dbReference type="AlphaFoldDB" id="A0A1M8A8X5"/>
<evidence type="ECO:0000256" key="1">
    <source>
        <dbReference type="ARBA" id="ARBA00004123"/>
    </source>
</evidence>
<feature type="region of interest" description="Disordered" evidence="4">
    <location>
        <begin position="479"/>
        <end position="580"/>
    </location>
</feature>
<gene>
    <name evidence="5" type="ORF">MSYG_3284</name>
</gene>
<feature type="region of interest" description="Disordered" evidence="4">
    <location>
        <begin position="262"/>
        <end position="283"/>
    </location>
</feature>
<evidence type="ECO:0000256" key="4">
    <source>
        <dbReference type="SAM" id="MobiDB-lite"/>
    </source>
</evidence>
<sequence length="580" mass="63695">MASRRKRDLIERVRYPNPLPELPYPPKLVQVPAPEPNYTSPAFALRLTDSLQLPVTVDAEAGMPLDLAKLEHLWMGDGSQPSAWTEPLDWEQVDDEDAFLLSDDLASEAGAGIEAQGQGLAKAQAQAANVTWLRRTEYLSAEQRKQRGVDAKHAAPQLDTSRPAQIERIEQGFAAANTPLSSLSHPSKPGVHAVDAYEVLPDPETWATSFQIIRFAGVLGRSAKGEPALDPRMGAALLRPVTDPLTGQQRVSLYLTCADTLPPYAPGEEEAPPSDDWDEATQQQREDLGAARFRKRRRLGVFPEVPWLDGAAAEGDSNVYGTGFRHVRDLEPVDQPGPTDHLLAIVLDDQQPDAAPDLARVDVDQTLAQSMQHDDLFEADESPDVDTTLPPQSARERERQHVVTPASEGRKVAYYHPIDMRYGLRLRRTRKAEQRLLVPYEGFWHRIIVGHRPLTEREMARRLVMREAVDALDMEGVEYVESEDEGEEEAAEDAPAEEAAAAAEDAPAEDAATAAEDVPAEDTATAAEDAPAEEEAASDTDSDEAALDIDADELADLQAEADAHDDSMPTGRRRRHEASD</sequence>
<feature type="region of interest" description="Disordered" evidence="4">
    <location>
        <begin position="375"/>
        <end position="406"/>
    </location>
</feature>
<dbReference type="Proteomes" id="UP000186303">
    <property type="component" value="Chromosome 5"/>
</dbReference>
<dbReference type="GO" id="GO:0003682">
    <property type="term" value="F:chromatin binding"/>
    <property type="evidence" value="ECO:0007669"/>
    <property type="project" value="TreeGrafter"/>
</dbReference>
<feature type="compositionally biased region" description="Acidic residues" evidence="4">
    <location>
        <begin position="530"/>
        <end position="555"/>
    </location>
</feature>
<evidence type="ECO:0000313" key="6">
    <source>
        <dbReference type="Proteomes" id="UP000186303"/>
    </source>
</evidence>